<keyword evidence="4 6" id="KW-1133">Transmembrane helix</keyword>
<feature type="transmembrane region" description="Helical" evidence="6">
    <location>
        <begin position="293"/>
        <end position="312"/>
    </location>
</feature>
<feature type="transmembrane region" description="Helical" evidence="6">
    <location>
        <begin position="332"/>
        <end position="351"/>
    </location>
</feature>
<feature type="transmembrane region" description="Helical" evidence="6">
    <location>
        <begin position="363"/>
        <end position="384"/>
    </location>
</feature>
<feature type="transmembrane region" description="Helical" evidence="6">
    <location>
        <begin position="109"/>
        <end position="134"/>
    </location>
</feature>
<evidence type="ECO:0000313" key="7">
    <source>
        <dbReference type="EMBL" id="MCD7040376.1"/>
    </source>
</evidence>
<dbReference type="EMBL" id="JAJOZI010000101">
    <property type="protein sequence ID" value="MCD7040376.1"/>
    <property type="molecule type" value="Genomic_DNA"/>
</dbReference>
<feature type="transmembrane region" description="Helical" evidence="6">
    <location>
        <begin position="170"/>
        <end position="194"/>
    </location>
</feature>
<dbReference type="PANTHER" id="PTHR30250:SF11">
    <property type="entry name" value="O-ANTIGEN TRANSPORTER-RELATED"/>
    <property type="match status" value="1"/>
</dbReference>
<comment type="subcellular location">
    <subcellularLocation>
        <location evidence="1">Cell membrane</location>
        <topology evidence="1">Multi-pass membrane protein</topology>
    </subcellularLocation>
</comment>
<evidence type="ECO:0000256" key="6">
    <source>
        <dbReference type="SAM" id="Phobius"/>
    </source>
</evidence>
<organism evidence="7 8">
    <name type="scientific">Pseudomonas petroselini</name>
    <dbReference type="NCBI Taxonomy" id="2899822"/>
    <lineage>
        <taxon>Bacteria</taxon>
        <taxon>Pseudomonadati</taxon>
        <taxon>Pseudomonadota</taxon>
        <taxon>Gammaproteobacteria</taxon>
        <taxon>Pseudomonadales</taxon>
        <taxon>Pseudomonadaceae</taxon>
        <taxon>Pseudomonas</taxon>
    </lineage>
</organism>
<dbReference type="Pfam" id="PF01943">
    <property type="entry name" value="Polysacc_synt"/>
    <property type="match status" value="1"/>
</dbReference>
<evidence type="ECO:0000256" key="5">
    <source>
        <dbReference type="ARBA" id="ARBA00023136"/>
    </source>
</evidence>
<evidence type="ECO:0000256" key="1">
    <source>
        <dbReference type="ARBA" id="ARBA00004651"/>
    </source>
</evidence>
<dbReference type="PANTHER" id="PTHR30250">
    <property type="entry name" value="PST FAMILY PREDICTED COLANIC ACID TRANSPORTER"/>
    <property type="match status" value="1"/>
</dbReference>
<name>A0ABS8QXA3_9PSED</name>
<gene>
    <name evidence="7" type="ORF">LRQ20_18885</name>
</gene>
<feature type="transmembrane region" description="Helical" evidence="6">
    <location>
        <begin position="450"/>
        <end position="472"/>
    </location>
</feature>
<evidence type="ECO:0000256" key="3">
    <source>
        <dbReference type="ARBA" id="ARBA00022692"/>
    </source>
</evidence>
<comment type="caution">
    <text evidence="7">The sequence shown here is derived from an EMBL/GenBank/DDBJ whole genome shotgun (WGS) entry which is preliminary data.</text>
</comment>
<keyword evidence="5 6" id="KW-0472">Membrane</keyword>
<dbReference type="Proteomes" id="UP001154922">
    <property type="component" value="Unassembled WGS sequence"/>
</dbReference>
<feature type="transmembrane region" description="Helical" evidence="6">
    <location>
        <begin position="146"/>
        <end position="164"/>
    </location>
</feature>
<feature type="transmembrane region" description="Helical" evidence="6">
    <location>
        <begin position="390"/>
        <end position="409"/>
    </location>
</feature>
<protein>
    <submittedName>
        <fullName evidence="7">Oligosaccharide flippase family protein</fullName>
    </submittedName>
</protein>
<reference evidence="7 8" key="2">
    <citation type="journal article" date="2023" name="Plant Pathol.">
        <title>Dismantling and reorganizing Pseudomonas marginalis sensu#lato.</title>
        <authorList>
            <person name="Sawada H."/>
            <person name="Fujikawa T."/>
            <person name="Satou M."/>
        </authorList>
    </citation>
    <scope>NUCLEOTIDE SEQUENCE [LARGE SCALE GENOMIC DNA]</scope>
    <source>
        <strain evidence="7 8">MAFF 311096</strain>
    </source>
</reference>
<accession>A0ABS8QXA3</accession>
<reference evidence="7 8" key="1">
    <citation type="journal article" date="2022" name="Int. J. Syst. Evol. Microbiol.">
        <title>Pseudomonas petroselini sp. nov., a pathogen causing bacterial rot of parsley in Japan.</title>
        <authorList>
            <person name="Sawada H."/>
            <person name="Fujikawa T."/>
            <person name="Osada S."/>
            <person name="Satou M."/>
        </authorList>
    </citation>
    <scope>NUCLEOTIDE SEQUENCE [LARGE SCALE GENOMIC DNA]</scope>
    <source>
        <strain evidence="7 8">MAFF 311096</strain>
    </source>
</reference>
<feature type="transmembrane region" description="Helical" evidence="6">
    <location>
        <begin position="215"/>
        <end position="233"/>
    </location>
</feature>
<sequence>MASIVSLPWLARLLGAEAVGLVGFFNTIVMVMMVFEGGLTSSLIQKLASNKAKESVSSERYKIFSGSMALTYFVFFVFLGTIIATVISVSSKNLVDGWLHIGSIPESEVVDSLICIGLFVGMALPVMALQGVLIGRECQLKLNMIYIPYSLARTLGVLLVISFFSKDQDVKFYFMLQVGIQFLYLVGLLIASFAEFSEVYKRMAVKVSYLKKGISFSRGVLFISLTTVFVVQFDKVYLSGHTALVEYAAYTLASTIAGIPYIFSSALNSVLFPRFSISLNTLDEAALFKIFRASGIGVVLLMGVLCPAIYFYAGDVLGSLFDASLARRINEVLPILVAGTAMQCLLIVPFALQMAAKWTSMSLRLNCIWIPIVIILLPSLISQFGIVGGAYSWLIYNMFLCSMSFYFVGRRFEYLKTVNRELLSSIVLVVFVVVMVFYLVKLSLGEDTNIYTVIGVELVSVVMVFFGGIFYFKKILVAFK</sequence>
<feature type="transmembrane region" description="Helical" evidence="6">
    <location>
        <begin position="69"/>
        <end position="89"/>
    </location>
</feature>
<feature type="transmembrane region" description="Helical" evidence="6">
    <location>
        <begin position="248"/>
        <end position="272"/>
    </location>
</feature>
<feature type="transmembrane region" description="Helical" evidence="6">
    <location>
        <begin position="28"/>
        <end position="48"/>
    </location>
</feature>
<dbReference type="InterPro" id="IPR002797">
    <property type="entry name" value="Polysacc_synth"/>
</dbReference>
<keyword evidence="3 6" id="KW-0812">Transmembrane</keyword>
<dbReference type="InterPro" id="IPR050833">
    <property type="entry name" value="Poly_Biosynth_Transport"/>
</dbReference>
<evidence type="ECO:0000313" key="8">
    <source>
        <dbReference type="Proteomes" id="UP001154922"/>
    </source>
</evidence>
<keyword evidence="8" id="KW-1185">Reference proteome</keyword>
<evidence type="ECO:0000256" key="4">
    <source>
        <dbReference type="ARBA" id="ARBA00022989"/>
    </source>
</evidence>
<evidence type="ECO:0000256" key="2">
    <source>
        <dbReference type="ARBA" id="ARBA00022475"/>
    </source>
</evidence>
<keyword evidence="2" id="KW-1003">Cell membrane</keyword>
<feature type="transmembrane region" description="Helical" evidence="6">
    <location>
        <begin position="421"/>
        <end position="444"/>
    </location>
</feature>
<proteinExistence type="predicted"/>